<accession>A0A9P6CVY1</accession>
<proteinExistence type="predicted"/>
<dbReference type="Pfam" id="PF08631">
    <property type="entry name" value="SPO22"/>
    <property type="match status" value="1"/>
</dbReference>
<gene>
    <name evidence="2" type="ORF">BDN70DRAFT_803807</name>
</gene>
<evidence type="ECO:0000256" key="1">
    <source>
        <dbReference type="ARBA" id="ARBA00023254"/>
    </source>
</evidence>
<dbReference type="InterPro" id="IPR039057">
    <property type="entry name" value="Spo22/ZIP4"/>
</dbReference>
<dbReference type="OrthoDB" id="65716at2759"/>
<evidence type="ECO:0000313" key="2">
    <source>
        <dbReference type="EMBL" id="KAF9481252.1"/>
    </source>
</evidence>
<reference evidence="2" key="1">
    <citation type="submission" date="2020-11" db="EMBL/GenBank/DDBJ databases">
        <authorList>
            <consortium name="DOE Joint Genome Institute"/>
            <person name="Ahrendt S."/>
            <person name="Riley R."/>
            <person name="Andreopoulos W."/>
            <person name="Labutti K."/>
            <person name="Pangilinan J."/>
            <person name="Ruiz-Duenas F.J."/>
            <person name="Barrasa J.M."/>
            <person name="Sanchez-Garcia M."/>
            <person name="Camarero S."/>
            <person name="Miyauchi S."/>
            <person name="Serrano A."/>
            <person name="Linde D."/>
            <person name="Babiker R."/>
            <person name="Drula E."/>
            <person name="Ayuso-Fernandez I."/>
            <person name="Pacheco R."/>
            <person name="Padilla G."/>
            <person name="Ferreira P."/>
            <person name="Barriuso J."/>
            <person name="Kellner H."/>
            <person name="Castanera R."/>
            <person name="Alfaro M."/>
            <person name="Ramirez L."/>
            <person name="Pisabarro A.G."/>
            <person name="Kuo A."/>
            <person name="Tritt A."/>
            <person name="Lipzen A."/>
            <person name="He G."/>
            <person name="Yan M."/>
            <person name="Ng V."/>
            <person name="Cullen D."/>
            <person name="Martin F."/>
            <person name="Rosso M.-N."/>
            <person name="Henrissat B."/>
            <person name="Hibbett D."/>
            <person name="Martinez A.T."/>
            <person name="Grigoriev I.V."/>
        </authorList>
    </citation>
    <scope>NUCLEOTIDE SEQUENCE</scope>
    <source>
        <strain evidence="2">CIRM-BRFM 674</strain>
    </source>
</reference>
<dbReference type="EMBL" id="MU155181">
    <property type="protein sequence ID" value="KAF9481252.1"/>
    <property type="molecule type" value="Genomic_DNA"/>
</dbReference>
<dbReference type="GO" id="GO:0051321">
    <property type="term" value="P:meiotic cell cycle"/>
    <property type="evidence" value="ECO:0007669"/>
    <property type="project" value="UniProtKB-KW"/>
</dbReference>
<dbReference type="AlphaFoldDB" id="A0A9P6CVY1"/>
<sequence length="959" mass="107799">MFFSERLSKVKPLLDDPKHPNWPSITQELNEVTSQAELFTEQRPKSSKAAWSHLADSLDQEGVNLWNISGLIHKGLAREGHPHIAALRLAAFRLVEAGLETKPGIESHIDPCKGLVHVLQLASKAGSALSEIGDNVVAARVLTSAAKFEEQLKNKIASESDETHRRTIAYAIVMYHSTRMEAAWKEGNNTIADYMSRKITGKLTSSPPFPIHSLAYKLHQIGRSFLTEPTQEGSKPGDAIQWLQRAFTITDQLEDSAVSDISGLKISILRTMGVAYFLSGAYERAESVLDELIPTIDSSQDHASTEYQELRWLRLAVLKRRKAGDTALLDAFKSIVDHMEFSDANITDVLQDLRTLSHQHTLASTVHQHCLERAMQQSAREPDHIYRLILSMIIHCSKDEDHARSMKTLDCVFTCKYVVAYDADIELPSVPTTACLTLIWQYGGRYYKAKKWSEAADWYMIGSHNLFKTHSLSSSAKCFRKAALCHIEQREYSLASTIIRRCPNNEASTHYVIFLTAIHQGLESEATRAIHDMVKAPDFDRKMLLLATQISHQSDMKGALLAVLESLLKTLKIGSNTEVVVEAMTLVRCIIKLVLKLFNEPTANKPVLIDTVVNQFRTARILTDAASTQKMVTLVFKDVSWLWRTAYNCAVQGCSEWENAGEQISELFDIARELLEACCHASPVDLDSDLCLHLVNSSFAAVSGRVFSIREVIATTQAIDESRLRSISTEVRAAKSRITEIWGKHVIQDANDNERIQYFLHALRVFQAEFSAQLHDWDQLSQDVDEITDSAPLAVGSYEAIADILWLDQSCPVKVLYKCLEAILRSSLDHNSLSVEKFSRWLRAICTISIARDTPEDRLKAIGYVEHALTVIEDHHDSDEPYPMDERQWLLATAYNTGTECLHAGMLDEAKRWFEASTVICRFVPEGKLRAEKVRIGRFRHPPLSQDLSTDIDLACSQT</sequence>
<organism evidence="2 3">
    <name type="scientific">Pholiota conissans</name>
    <dbReference type="NCBI Taxonomy" id="109636"/>
    <lineage>
        <taxon>Eukaryota</taxon>
        <taxon>Fungi</taxon>
        <taxon>Dikarya</taxon>
        <taxon>Basidiomycota</taxon>
        <taxon>Agaricomycotina</taxon>
        <taxon>Agaricomycetes</taxon>
        <taxon>Agaricomycetidae</taxon>
        <taxon>Agaricales</taxon>
        <taxon>Agaricineae</taxon>
        <taxon>Strophariaceae</taxon>
        <taxon>Pholiota</taxon>
    </lineage>
</organism>
<evidence type="ECO:0000313" key="3">
    <source>
        <dbReference type="Proteomes" id="UP000807469"/>
    </source>
</evidence>
<keyword evidence="1" id="KW-0469">Meiosis</keyword>
<name>A0A9P6CVY1_9AGAR</name>
<comment type="caution">
    <text evidence="2">The sequence shown here is derived from an EMBL/GenBank/DDBJ whole genome shotgun (WGS) entry which is preliminary data.</text>
</comment>
<dbReference type="InterPro" id="IPR013940">
    <property type="entry name" value="Spo22/ZIP4/TEX11"/>
</dbReference>
<protein>
    <submittedName>
        <fullName evidence="2">SPO22-domain-containing protein</fullName>
    </submittedName>
</protein>
<keyword evidence="3" id="KW-1185">Reference proteome</keyword>
<dbReference type="Proteomes" id="UP000807469">
    <property type="component" value="Unassembled WGS sequence"/>
</dbReference>
<dbReference type="PANTHER" id="PTHR40375:SF2">
    <property type="entry name" value="SPORULATION-SPECIFIC PROTEIN 22"/>
    <property type="match status" value="1"/>
</dbReference>
<dbReference type="GO" id="GO:0090173">
    <property type="term" value="P:regulation of synaptonemal complex assembly"/>
    <property type="evidence" value="ECO:0007669"/>
    <property type="project" value="InterPro"/>
</dbReference>
<dbReference type="PANTHER" id="PTHR40375">
    <property type="entry name" value="SPORULATION-SPECIFIC PROTEIN 22"/>
    <property type="match status" value="1"/>
</dbReference>